<dbReference type="OrthoDB" id="10524616at2759"/>
<evidence type="ECO:0000256" key="1">
    <source>
        <dbReference type="SAM" id="MobiDB-lite"/>
    </source>
</evidence>
<dbReference type="AlphaFoldDB" id="A0A0D1W1U0"/>
<dbReference type="Proteomes" id="UP000053599">
    <property type="component" value="Unassembled WGS sequence"/>
</dbReference>
<gene>
    <name evidence="2" type="ORF">PV11_04816</name>
</gene>
<dbReference type="EMBL" id="KN846952">
    <property type="protein sequence ID" value="KIV82730.1"/>
    <property type="molecule type" value="Genomic_DNA"/>
</dbReference>
<proteinExistence type="predicted"/>
<feature type="compositionally biased region" description="Polar residues" evidence="1">
    <location>
        <begin position="1"/>
        <end position="11"/>
    </location>
</feature>
<evidence type="ECO:0000313" key="3">
    <source>
        <dbReference type="Proteomes" id="UP000053599"/>
    </source>
</evidence>
<evidence type="ECO:0000313" key="2">
    <source>
        <dbReference type="EMBL" id="KIV82730.1"/>
    </source>
</evidence>
<organism evidence="2 3">
    <name type="scientific">Exophiala sideris</name>
    <dbReference type="NCBI Taxonomy" id="1016849"/>
    <lineage>
        <taxon>Eukaryota</taxon>
        <taxon>Fungi</taxon>
        <taxon>Dikarya</taxon>
        <taxon>Ascomycota</taxon>
        <taxon>Pezizomycotina</taxon>
        <taxon>Eurotiomycetes</taxon>
        <taxon>Chaetothyriomycetidae</taxon>
        <taxon>Chaetothyriales</taxon>
        <taxon>Herpotrichiellaceae</taxon>
        <taxon>Exophiala</taxon>
    </lineage>
</organism>
<sequence>MSSLQLLSRQGPQMLRQIKPHIPTRTFTNQPSLLQTRAWNPSRFSMKPSLTRQQAKLQAPRRTFTDCPQSQPACGQCSHAQQARRAPQKVVAPAEASKQSSSNNATLGEVLVLWGFIFVLLGGVWVANEGIDPVVNAFHTFIGKVSGSQRRHRELMDKFTELERRVRKACETSEEEKKAS</sequence>
<reference evidence="2 3" key="1">
    <citation type="submission" date="2015-01" db="EMBL/GenBank/DDBJ databases">
        <title>The Genome Sequence of Exophiala sideris CBS121828.</title>
        <authorList>
            <consortium name="The Broad Institute Genomics Platform"/>
            <person name="Cuomo C."/>
            <person name="de Hoog S."/>
            <person name="Gorbushina A."/>
            <person name="Stielow B."/>
            <person name="Teixiera M."/>
            <person name="Abouelleil A."/>
            <person name="Chapman S.B."/>
            <person name="Priest M."/>
            <person name="Young S.K."/>
            <person name="Wortman J."/>
            <person name="Nusbaum C."/>
            <person name="Birren B."/>
        </authorList>
    </citation>
    <scope>NUCLEOTIDE SEQUENCE [LARGE SCALE GENOMIC DNA]</scope>
    <source>
        <strain evidence="2 3">CBS 121828</strain>
    </source>
</reference>
<accession>A0A0D1W1U0</accession>
<protein>
    <submittedName>
        <fullName evidence="2">Uncharacterized protein</fullName>
    </submittedName>
</protein>
<name>A0A0D1W1U0_9EURO</name>
<feature type="region of interest" description="Disordered" evidence="1">
    <location>
        <begin position="1"/>
        <end position="33"/>
    </location>
</feature>
<dbReference type="HOGENOM" id="CLU_1496221_0_0_1"/>